<protein>
    <recommendedName>
        <fullName evidence="1">DUF1559 domain-containing protein</fullName>
    </recommendedName>
</protein>
<dbReference type="InterPro" id="IPR011453">
    <property type="entry name" value="DUF1559"/>
</dbReference>
<evidence type="ECO:0000259" key="1">
    <source>
        <dbReference type="Pfam" id="PF07596"/>
    </source>
</evidence>
<evidence type="ECO:0000313" key="3">
    <source>
        <dbReference type="Proteomes" id="UP000263642"/>
    </source>
</evidence>
<feature type="domain" description="DUF1559" evidence="1">
    <location>
        <begin position="6"/>
        <end position="87"/>
    </location>
</feature>
<dbReference type="Proteomes" id="UP000263642">
    <property type="component" value="Unassembled WGS sequence"/>
</dbReference>
<evidence type="ECO:0000313" key="2">
    <source>
        <dbReference type="EMBL" id="HCO24835.1"/>
    </source>
</evidence>
<proteinExistence type="predicted"/>
<reference evidence="2 3" key="1">
    <citation type="journal article" date="2018" name="Nat. Biotechnol.">
        <title>A standardized bacterial taxonomy based on genome phylogeny substantially revises the tree of life.</title>
        <authorList>
            <person name="Parks D.H."/>
            <person name="Chuvochina M."/>
            <person name="Waite D.W."/>
            <person name="Rinke C."/>
            <person name="Skarshewski A."/>
            <person name="Chaumeil P.A."/>
            <person name="Hugenholtz P."/>
        </authorList>
    </citation>
    <scope>NUCLEOTIDE SEQUENCE [LARGE SCALE GENOMIC DNA]</scope>
    <source>
        <strain evidence="2">UBA9375</strain>
    </source>
</reference>
<sequence>MSAINHRHRNGLPPGMIFWRKQPGNQAIIHSILTCLLPYIDQANLATSYDSDYSFEEPENQGAVNNHLAVYTCPSTPGRPIRMQTVNVYNQGTDSEVTRISVCYSGSAT</sequence>
<comment type="caution">
    <text evidence="2">The sequence shown here is derived from an EMBL/GenBank/DDBJ whole genome shotgun (WGS) entry which is preliminary data.</text>
</comment>
<organism evidence="2 3">
    <name type="scientific">Gimesia maris</name>
    <dbReference type="NCBI Taxonomy" id="122"/>
    <lineage>
        <taxon>Bacteria</taxon>
        <taxon>Pseudomonadati</taxon>
        <taxon>Planctomycetota</taxon>
        <taxon>Planctomycetia</taxon>
        <taxon>Planctomycetales</taxon>
        <taxon>Planctomycetaceae</taxon>
        <taxon>Gimesia</taxon>
    </lineage>
</organism>
<dbReference type="AlphaFoldDB" id="A0A3D3R7N5"/>
<gene>
    <name evidence="2" type="ORF">DIT97_18075</name>
</gene>
<dbReference type="EMBL" id="DQAY01000109">
    <property type="protein sequence ID" value="HCO24835.1"/>
    <property type="molecule type" value="Genomic_DNA"/>
</dbReference>
<name>A0A3D3R7N5_9PLAN</name>
<accession>A0A3D3R7N5</accession>
<dbReference type="Pfam" id="PF07596">
    <property type="entry name" value="SBP_bac_10"/>
    <property type="match status" value="1"/>
</dbReference>